<sequence length="94" mass="10593">MICTASNIWQGTFMQLRSGSTDYNIGFWPYNHHPILKDSTEGLSGSKPAIVLLLEKLPSFLGFLSRKQAIVPVIARKSNGSTRREHPNIYEMQT</sequence>
<dbReference type="EMBL" id="GBRH01213283">
    <property type="protein sequence ID" value="JAD84612.1"/>
    <property type="molecule type" value="Transcribed_RNA"/>
</dbReference>
<reference evidence="1" key="2">
    <citation type="journal article" date="2015" name="Data Brief">
        <title>Shoot transcriptome of the giant reed, Arundo donax.</title>
        <authorList>
            <person name="Barrero R.A."/>
            <person name="Guerrero F.D."/>
            <person name="Moolhuijzen P."/>
            <person name="Goolsby J.A."/>
            <person name="Tidwell J."/>
            <person name="Bellgard S.E."/>
            <person name="Bellgard M.I."/>
        </authorList>
    </citation>
    <scope>NUCLEOTIDE SEQUENCE</scope>
    <source>
        <tissue evidence="1">Shoot tissue taken approximately 20 cm above the soil surface</tissue>
    </source>
</reference>
<evidence type="ECO:0000313" key="1">
    <source>
        <dbReference type="EMBL" id="JAD84612.1"/>
    </source>
</evidence>
<proteinExistence type="predicted"/>
<accession>A0A0A9DLK3</accession>
<name>A0A0A9DLK3_ARUDO</name>
<protein>
    <submittedName>
        <fullName evidence="1">Uncharacterized protein</fullName>
    </submittedName>
</protein>
<organism evidence="1">
    <name type="scientific">Arundo donax</name>
    <name type="common">Giant reed</name>
    <name type="synonym">Donax arundinaceus</name>
    <dbReference type="NCBI Taxonomy" id="35708"/>
    <lineage>
        <taxon>Eukaryota</taxon>
        <taxon>Viridiplantae</taxon>
        <taxon>Streptophyta</taxon>
        <taxon>Embryophyta</taxon>
        <taxon>Tracheophyta</taxon>
        <taxon>Spermatophyta</taxon>
        <taxon>Magnoliopsida</taxon>
        <taxon>Liliopsida</taxon>
        <taxon>Poales</taxon>
        <taxon>Poaceae</taxon>
        <taxon>PACMAD clade</taxon>
        <taxon>Arundinoideae</taxon>
        <taxon>Arundineae</taxon>
        <taxon>Arundo</taxon>
    </lineage>
</organism>
<reference evidence="1" key="1">
    <citation type="submission" date="2014-09" db="EMBL/GenBank/DDBJ databases">
        <authorList>
            <person name="Magalhaes I.L.F."/>
            <person name="Oliveira U."/>
            <person name="Santos F.R."/>
            <person name="Vidigal T.H.D.A."/>
            <person name="Brescovit A.D."/>
            <person name="Santos A.J."/>
        </authorList>
    </citation>
    <scope>NUCLEOTIDE SEQUENCE</scope>
    <source>
        <tissue evidence="1">Shoot tissue taken approximately 20 cm above the soil surface</tissue>
    </source>
</reference>
<dbReference type="AlphaFoldDB" id="A0A0A9DLK3"/>